<evidence type="ECO:0000313" key="1">
    <source>
        <dbReference type="EMBL" id="TCS70403.1"/>
    </source>
</evidence>
<dbReference type="NCBIfam" id="TIGR02081">
    <property type="entry name" value="metW"/>
    <property type="match status" value="1"/>
</dbReference>
<gene>
    <name evidence="1" type="ORF">EDC61_1162</name>
</gene>
<proteinExistence type="predicted"/>
<organism evidence="1 2">
    <name type="scientific">Sulfuritortus calidifontis</name>
    <dbReference type="NCBI Taxonomy" id="1914471"/>
    <lineage>
        <taxon>Bacteria</taxon>
        <taxon>Pseudomonadati</taxon>
        <taxon>Pseudomonadota</taxon>
        <taxon>Betaproteobacteria</taxon>
        <taxon>Nitrosomonadales</taxon>
        <taxon>Thiobacillaceae</taxon>
        <taxon>Sulfuritortus</taxon>
    </lineage>
</organism>
<dbReference type="AlphaFoldDB" id="A0A4R3JUY9"/>
<dbReference type="EMBL" id="SLZY01000016">
    <property type="protein sequence ID" value="TCS70403.1"/>
    <property type="molecule type" value="Genomic_DNA"/>
</dbReference>
<comment type="caution">
    <text evidence="1">The sequence shown here is derived from an EMBL/GenBank/DDBJ whole genome shotgun (WGS) entry which is preliminary data.</text>
</comment>
<dbReference type="SUPFAM" id="SSF53335">
    <property type="entry name" value="S-adenosyl-L-methionine-dependent methyltransferases"/>
    <property type="match status" value="1"/>
</dbReference>
<dbReference type="Proteomes" id="UP000295135">
    <property type="component" value="Unassembled WGS sequence"/>
</dbReference>
<dbReference type="RefSeq" id="WP_126463151.1">
    <property type="nucleotide sequence ID" value="NZ_AP018721.1"/>
</dbReference>
<keyword evidence="2" id="KW-1185">Reference proteome</keyword>
<name>A0A4R3JUY9_9PROT</name>
<accession>A0A4R3JUY9</accession>
<dbReference type="CDD" id="cd02440">
    <property type="entry name" value="AdoMet_MTases"/>
    <property type="match status" value="1"/>
</dbReference>
<dbReference type="InterPro" id="IPR010743">
    <property type="entry name" value="Methionine_synth_MetW"/>
</dbReference>
<dbReference type="InterPro" id="IPR029063">
    <property type="entry name" value="SAM-dependent_MTases_sf"/>
</dbReference>
<sequence>MTGNGMLRPDYALIGQWVKPGSRVLDLGCGDGELLRELMDSRQVTGYGVEIDDASILACVKKGVNVIQGDLEQGLSGFENDSFDYVILSRTLQTMRHTEGILKEMLRVGRQGIVTFPNFGYWKNRVQVWQGRMPRSADMPYQWYDTPNIHLCTVRDFEDLCAQHDLNILERVVLTHGRPVTLLPNLLGSLAVFRFEHRR</sequence>
<protein>
    <submittedName>
        <fullName evidence="1">Methionine biosynthesis protein MetW</fullName>
    </submittedName>
</protein>
<dbReference type="OrthoDB" id="9792690at2"/>
<reference evidence="1 2" key="1">
    <citation type="submission" date="2019-03" db="EMBL/GenBank/DDBJ databases">
        <title>Genomic Encyclopedia of Type Strains, Phase IV (KMG-IV): sequencing the most valuable type-strain genomes for metagenomic binning, comparative biology and taxonomic classification.</title>
        <authorList>
            <person name="Goeker M."/>
        </authorList>
    </citation>
    <scope>NUCLEOTIDE SEQUENCE [LARGE SCALE GENOMIC DNA]</scope>
    <source>
        <strain evidence="1 2">DSM 103923</strain>
    </source>
</reference>
<dbReference type="Pfam" id="PF07021">
    <property type="entry name" value="MetW"/>
    <property type="match status" value="1"/>
</dbReference>
<evidence type="ECO:0000313" key="2">
    <source>
        <dbReference type="Proteomes" id="UP000295135"/>
    </source>
</evidence>
<dbReference type="Gene3D" id="3.40.50.150">
    <property type="entry name" value="Vaccinia Virus protein VP39"/>
    <property type="match status" value="1"/>
</dbReference>